<name>A0A550J8Y9_9BACT</name>
<dbReference type="PANTHER" id="PTHR36173:SF2">
    <property type="entry name" value="RIBONUCLEASE VAPC16"/>
    <property type="match status" value="1"/>
</dbReference>
<dbReference type="InterPro" id="IPR041705">
    <property type="entry name" value="PIN_Sll0205"/>
</dbReference>
<dbReference type="Proteomes" id="UP000317155">
    <property type="component" value="Unassembled WGS sequence"/>
</dbReference>
<evidence type="ECO:0000313" key="3">
    <source>
        <dbReference type="Proteomes" id="UP000317155"/>
    </source>
</evidence>
<evidence type="ECO:0000259" key="1">
    <source>
        <dbReference type="Pfam" id="PF01850"/>
    </source>
</evidence>
<organism evidence="2 3">
    <name type="scientific">Trichloromonas acetexigens</name>
    <dbReference type="NCBI Taxonomy" id="38815"/>
    <lineage>
        <taxon>Bacteria</taxon>
        <taxon>Pseudomonadati</taxon>
        <taxon>Thermodesulfobacteriota</taxon>
        <taxon>Desulfuromonadia</taxon>
        <taxon>Desulfuromonadales</taxon>
        <taxon>Trichloromonadaceae</taxon>
        <taxon>Trichloromonas</taxon>
    </lineage>
</organism>
<feature type="domain" description="PIN" evidence="1">
    <location>
        <begin position="4"/>
        <end position="120"/>
    </location>
</feature>
<dbReference type="EMBL" id="VJVV01000009">
    <property type="protein sequence ID" value="TRO79707.1"/>
    <property type="molecule type" value="Genomic_DNA"/>
</dbReference>
<dbReference type="Gene3D" id="3.40.50.1010">
    <property type="entry name" value="5'-nuclease"/>
    <property type="match status" value="1"/>
</dbReference>
<reference evidence="2 3" key="1">
    <citation type="submission" date="2019-07" db="EMBL/GenBank/DDBJ databases">
        <title>Insights of Desulfuromonas acetexigens electromicrobiology.</title>
        <authorList>
            <person name="Katuri K."/>
            <person name="Sapireddy V."/>
            <person name="Shaw D.R."/>
            <person name="Saikaly P."/>
        </authorList>
    </citation>
    <scope>NUCLEOTIDE SEQUENCE [LARGE SCALE GENOMIC DNA]</scope>
    <source>
        <strain evidence="2 3">2873</strain>
    </source>
</reference>
<sequence>MRLLLDTHVLLWVLADDPALSSESRALIGRAETVYVSAVSVWEVSIKAALGKLKIDQDGFLEGLRESGFTPLDISWDHAAAVRQLPDFHRDPFDRMLIAQALAEPLRLLTCDRALARYSELVTLI</sequence>
<evidence type="ECO:0000313" key="2">
    <source>
        <dbReference type="EMBL" id="TRO79707.1"/>
    </source>
</evidence>
<dbReference type="InterPro" id="IPR029060">
    <property type="entry name" value="PIN-like_dom_sf"/>
</dbReference>
<dbReference type="AlphaFoldDB" id="A0A550J8Y9"/>
<protein>
    <submittedName>
        <fullName evidence="2">Type II toxin-antitoxin system VapC family toxin</fullName>
    </submittedName>
</protein>
<comment type="caution">
    <text evidence="2">The sequence shown here is derived from an EMBL/GenBank/DDBJ whole genome shotgun (WGS) entry which is preliminary data.</text>
</comment>
<dbReference type="RefSeq" id="WP_092058783.1">
    <property type="nucleotide sequence ID" value="NZ_FOJJ01000041.1"/>
</dbReference>
<keyword evidence="3" id="KW-1185">Reference proteome</keyword>
<proteinExistence type="predicted"/>
<dbReference type="PANTHER" id="PTHR36173">
    <property type="entry name" value="RIBONUCLEASE VAPC16-RELATED"/>
    <property type="match status" value="1"/>
</dbReference>
<dbReference type="InterPro" id="IPR052919">
    <property type="entry name" value="TA_system_RNase"/>
</dbReference>
<dbReference type="SUPFAM" id="SSF88723">
    <property type="entry name" value="PIN domain-like"/>
    <property type="match status" value="1"/>
</dbReference>
<dbReference type="CDD" id="cd09872">
    <property type="entry name" value="PIN_Sll0205-like"/>
    <property type="match status" value="1"/>
</dbReference>
<dbReference type="Pfam" id="PF01850">
    <property type="entry name" value="PIN"/>
    <property type="match status" value="1"/>
</dbReference>
<gene>
    <name evidence="2" type="ORF">FL622_12410</name>
</gene>
<dbReference type="OrthoDB" id="9798990at2"/>
<dbReference type="InterPro" id="IPR002716">
    <property type="entry name" value="PIN_dom"/>
</dbReference>
<accession>A0A550J8Y9</accession>